<accession>A0ABD1ZQM6</accession>
<proteinExistence type="predicted"/>
<dbReference type="PANTHER" id="PTHR13593">
    <property type="match status" value="1"/>
</dbReference>
<name>A0ABD1ZQM6_9MARC</name>
<dbReference type="AlphaFoldDB" id="A0ABD1ZQM6"/>
<dbReference type="SUPFAM" id="SSF51695">
    <property type="entry name" value="PLC-like phosphodiesterases"/>
    <property type="match status" value="1"/>
</dbReference>
<dbReference type="PANTHER" id="PTHR13593:SF113">
    <property type="entry name" value="SI:DKEY-266F7.9"/>
    <property type="match status" value="1"/>
</dbReference>
<comment type="caution">
    <text evidence="2">The sequence shown here is derived from an EMBL/GenBank/DDBJ whole genome shotgun (WGS) entry which is preliminary data.</text>
</comment>
<dbReference type="InterPro" id="IPR051057">
    <property type="entry name" value="PI-PLC_domain"/>
</dbReference>
<keyword evidence="3" id="KW-1185">Reference proteome</keyword>
<dbReference type="InterPro" id="IPR000909">
    <property type="entry name" value="PLipase_C_PInositol-sp_X_dom"/>
</dbReference>
<dbReference type="Gene3D" id="3.20.20.190">
    <property type="entry name" value="Phosphatidylinositol (PI) phosphodiesterase"/>
    <property type="match status" value="1"/>
</dbReference>
<evidence type="ECO:0000259" key="1">
    <source>
        <dbReference type="SMART" id="SM00148"/>
    </source>
</evidence>
<evidence type="ECO:0000313" key="2">
    <source>
        <dbReference type="EMBL" id="KAL2653758.1"/>
    </source>
</evidence>
<gene>
    <name evidence="2" type="ORF">R1flu_021886</name>
</gene>
<feature type="domain" description="Phosphatidylinositol-specific phospholipase C X" evidence="1">
    <location>
        <begin position="48"/>
        <end position="184"/>
    </location>
</feature>
<evidence type="ECO:0000313" key="3">
    <source>
        <dbReference type="Proteomes" id="UP001605036"/>
    </source>
</evidence>
<dbReference type="Proteomes" id="UP001605036">
    <property type="component" value="Unassembled WGS sequence"/>
</dbReference>
<dbReference type="EMBL" id="JBHFFA010000001">
    <property type="protein sequence ID" value="KAL2653758.1"/>
    <property type="molecule type" value="Genomic_DNA"/>
</dbReference>
<dbReference type="SMART" id="SM00148">
    <property type="entry name" value="PLCXc"/>
    <property type="match status" value="1"/>
</dbReference>
<organism evidence="2 3">
    <name type="scientific">Riccia fluitans</name>
    <dbReference type="NCBI Taxonomy" id="41844"/>
    <lineage>
        <taxon>Eukaryota</taxon>
        <taxon>Viridiplantae</taxon>
        <taxon>Streptophyta</taxon>
        <taxon>Embryophyta</taxon>
        <taxon>Marchantiophyta</taxon>
        <taxon>Marchantiopsida</taxon>
        <taxon>Marchantiidae</taxon>
        <taxon>Marchantiales</taxon>
        <taxon>Ricciaceae</taxon>
        <taxon>Riccia</taxon>
    </lineage>
</organism>
<dbReference type="PROSITE" id="PS50007">
    <property type="entry name" value="PIPLC_X_DOMAIN"/>
    <property type="match status" value="1"/>
</dbReference>
<dbReference type="InterPro" id="IPR017946">
    <property type="entry name" value="PLC-like_Pdiesterase_TIM-brl"/>
</dbReference>
<reference evidence="2 3" key="1">
    <citation type="submission" date="2024-09" db="EMBL/GenBank/DDBJ databases">
        <title>Chromosome-scale assembly of Riccia fluitans.</title>
        <authorList>
            <person name="Paukszto L."/>
            <person name="Sawicki J."/>
            <person name="Karawczyk K."/>
            <person name="Piernik-Szablinska J."/>
            <person name="Szczecinska M."/>
            <person name="Mazdziarz M."/>
        </authorList>
    </citation>
    <scope>NUCLEOTIDE SEQUENCE [LARGE SCALE GENOMIC DNA]</scope>
    <source>
        <strain evidence="2">Rf_01</strain>
        <tissue evidence="2">Aerial parts of the thallus</tissue>
    </source>
</reference>
<dbReference type="Pfam" id="PF00388">
    <property type="entry name" value="PI-PLC-X"/>
    <property type="match status" value="1"/>
</dbReference>
<sequence>MGNQVAREKEVNADIKKLQELEKTDGIDFPGSDYKPSGPGKEWMAALDLDKVHVKDVLWPGTHDSATNKIGVPLVSRPFAQCQTLSIYDQLCLGVRLLDIRVEGSGRVCHGILTTYKVDVVIEDIKRFMSETKQEFVILEIRTEFQKTDPPDFDKFLIAQFGDLLVPQDPNIFDRSLRELLPHRVFCIWRPRTSPAPSPGSPLFSSGFLKDNWIDTDMPAKKFYSNLEYLGKQEPNSVRRYFYRVENTVTPQVSSVVLCVYPVTNRIRGFARLFVSQAHKQGLLDRLQIFSTDFVDEDFINICIGVTMARHNL</sequence>
<protein>
    <recommendedName>
        <fullName evidence="1">Phosphatidylinositol-specific phospholipase C X domain-containing protein</fullName>
    </recommendedName>
</protein>